<accession>A0A428Y970</accession>
<feature type="DNA-binding region" description="H-T-H motif" evidence="4">
    <location>
        <begin position="40"/>
        <end position="59"/>
    </location>
</feature>
<dbReference type="Proteomes" id="UP000287547">
    <property type="component" value="Unassembled WGS sequence"/>
</dbReference>
<evidence type="ECO:0000256" key="4">
    <source>
        <dbReference type="PROSITE-ProRule" id="PRU00335"/>
    </source>
</evidence>
<dbReference type="InterPro" id="IPR050109">
    <property type="entry name" value="HTH-type_TetR-like_transc_reg"/>
</dbReference>
<evidence type="ECO:0000256" key="3">
    <source>
        <dbReference type="ARBA" id="ARBA00023163"/>
    </source>
</evidence>
<evidence type="ECO:0000256" key="2">
    <source>
        <dbReference type="ARBA" id="ARBA00023125"/>
    </source>
</evidence>
<dbReference type="EMBL" id="QHKI01000100">
    <property type="protein sequence ID" value="RSM64080.1"/>
    <property type="molecule type" value="Genomic_DNA"/>
</dbReference>
<dbReference type="Pfam" id="PF00440">
    <property type="entry name" value="TetR_N"/>
    <property type="match status" value="1"/>
</dbReference>
<dbReference type="PANTHER" id="PTHR30055">
    <property type="entry name" value="HTH-TYPE TRANSCRIPTIONAL REGULATOR RUTR"/>
    <property type="match status" value="1"/>
</dbReference>
<dbReference type="InterPro" id="IPR001647">
    <property type="entry name" value="HTH_TetR"/>
</dbReference>
<sequence>MAQDRAVRRRAAHLGPEKRRPLILDSALQVYLAHGYRGTSMQAVADAAGVTKPVVYECFRNRDELLLALLGREEKRLFDAVIAALPKMPDFENLEALIGQGLEAFLIAATEAPDSWRVVFESSRTSDSPVAKRVRAARETILGRLRDLVVMYLATIKVEDTERKAPVLAELLASICESCGRMLIVEKQPWTPAELAAYVSRLMTLGVKRA</sequence>
<dbReference type="Gene3D" id="1.10.357.10">
    <property type="entry name" value="Tetracycline Repressor, domain 2"/>
    <property type="match status" value="1"/>
</dbReference>
<evidence type="ECO:0000313" key="6">
    <source>
        <dbReference type="EMBL" id="RSM64080.1"/>
    </source>
</evidence>
<dbReference type="SUPFAM" id="SSF46689">
    <property type="entry name" value="Homeodomain-like"/>
    <property type="match status" value="1"/>
</dbReference>
<evidence type="ECO:0000313" key="7">
    <source>
        <dbReference type="Proteomes" id="UP000287547"/>
    </source>
</evidence>
<evidence type="ECO:0000256" key="1">
    <source>
        <dbReference type="ARBA" id="ARBA00023015"/>
    </source>
</evidence>
<dbReference type="PRINTS" id="PR00455">
    <property type="entry name" value="HTHTETR"/>
</dbReference>
<dbReference type="GO" id="GO:0000976">
    <property type="term" value="F:transcription cis-regulatory region binding"/>
    <property type="evidence" value="ECO:0007669"/>
    <property type="project" value="TreeGrafter"/>
</dbReference>
<dbReference type="InterPro" id="IPR009057">
    <property type="entry name" value="Homeodomain-like_sf"/>
</dbReference>
<organism evidence="6 7">
    <name type="scientific">Kibdelosporangium aridum</name>
    <dbReference type="NCBI Taxonomy" id="2030"/>
    <lineage>
        <taxon>Bacteria</taxon>
        <taxon>Bacillati</taxon>
        <taxon>Actinomycetota</taxon>
        <taxon>Actinomycetes</taxon>
        <taxon>Pseudonocardiales</taxon>
        <taxon>Pseudonocardiaceae</taxon>
        <taxon>Kibdelosporangium</taxon>
    </lineage>
</organism>
<reference evidence="6 7" key="1">
    <citation type="submission" date="2018-05" db="EMBL/GenBank/DDBJ databases">
        <title>Evolution of GPA BGCs.</title>
        <authorList>
            <person name="Waglechner N."/>
            <person name="Wright G.D."/>
        </authorList>
    </citation>
    <scope>NUCLEOTIDE SEQUENCE [LARGE SCALE GENOMIC DNA]</scope>
    <source>
        <strain evidence="6 7">A82846</strain>
    </source>
</reference>
<keyword evidence="1" id="KW-0805">Transcription regulation</keyword>
<dbReference type="PANTHER" id="PTHR30055:SF234">
    <property type="entry name" value="HTH-TYPE TRANSCRIPTIONAL REGULATOR BETI"/>
    <property type="match status" value="1"/>
</dbReference>
<dbReference type="OrthoDB" id="4550691at2"/>
<dbReference type="PROSITE" id="PS50977">
    <property type="entry name" value="HTH_TETR_2"/>
    <property type="match status" value="1"/>
</dbReference>
<gene>
    <name evidence="6" type="ORF">DMH04_51800</name>
</gene>
<dbReference type="GO" id="GO:0003700">
    <property type="term" value="F:DNA-binding transcription factor activity"/>
    <property type="evidence" value="ECO:0007669"/>
    <property type="project" value="TreeGrafter"/>
</dbReference>
<protein>
    <submittedName>
        <fullName evidence="6">TetR family transcriptional regulator</fullName>
    </submittedName>
</protein>
<comment type="caution">
    <text evidence="6">The sequence shown here is derived from an EMBL/GenBank/DDBJ whole genome shotgun (WGS) entry which is preliminary data.</text>
</comment>
<keyword evidence="2 4" id="KW-0238">DNA-binding</keyword>
<dbReference type="AlphaFoldDB" id="A0A428Y970"/>
<evidence type="ECO:0000259" key="5">
    <source>
        <dbReference type="PROSITE" id="PS50977"/>
    </source>
</evidence>
<name>A0A428Y970_KIBAR</name>
<keyword evidence="3" id="KW-0804">Transcription</keyword>
<feature type="domain" description="HTH tetR-type" evidence="5">
    <location>
        <begin position="17"/>
        <end position="77"/>
    </location>
</feature>
<dbReference type="RefSeq" id="WP_125728563.1">
    <property type="nucleotide sequence ID" value="NZ_QHKI01000100.1"/>
</dbReference>
<proteinExistence type="predicted"/>